<dbReference type="EMBL" id="ML004640">
    <property type="protein sequence ID" value="RKP28722.1"/>
    <property type="molecule type" value="Genomic_DNA"/>
</dbReference>
<evidence type="ECO:0000313" key="3">
    <source>
        <dbReference type="EMBL" id="RKP28722.1"/>
    </source>
</evidence>
<gene>
    <name evidence="3" type="ORF">METBISCDRAFT_28843</name>
</gene>
<keyword evidence="2" id="KW-0732">Signal</keyword>
<evidence type="ECO:0000313" key="4">
    <source>
        <dbReference type="Proteomes" id="UP000268321"/>
    </source>
</evidence>
<feature type="region of interest" description="Disordered" evidence="1">
    <location>
        <begin position="49"/>
        <end position="73"/>
    </location>
</feature>
<dbReference type="AlphaFoldDB" id="A0A4P9Z8X3"/>
<evidence type="ECO:0000256" key="2">
    <source>
        <dbReference type="SAM" id="SignalP"/>
    </source>
</evidence>
<organism evidence="3 4">
    <name type="scientific">Metschnikowia bicuspidata</name>
    <dbReference type="NCBI Taxonomy" id="27322"/>
    <lineage>
        <taxon>Eukaryota</taxon>
        <taxon>Fungi</taxon>
        <taxon>Dikarya</taxon>
        <taxon>Ascomycota</taxon>
        <taxon>Saccharomycotina</taxon>
        <taxon>Pichiomycetes</taxon>
        <taxon>Metschnikowiaceae</taxon>
        <taxon>Metschnikowia</taxon>
    </lineage>
</organism>
<reference evidence="4" key="1">
    <citation type="journal article" date="2018" name="Nat. Microbiol.">
        <title>Leveraging single-cell genomics to expand the fungal tree of life.</title>
        <authorList>
            <person name="Ahrendt S.R."/>
            <person name="Quandt C.A."/>
            <person name="Ciobanu D."/>
            <person name="Clum A."/>
            <person name="Salamov A."/>
            <person name="Andreopoulos B."/>
            <person name="Cheng J.F."/>
            <person name="Woyke T."/>
            <person name="Pelin A."/>
            <person name="Henrissat B."/>
            <person name="Reynolds N.K."/>
            <person name="Benny G.L."/>
            <person name="Smith M.E."/>
            <person name="James T.Y."/>
            <person name="Grigoriev I.V."/>
        </authorList>
    </citation>
    <scope>NUCLEOTIDE SEQUENCE [LARGE SCALE GENOMIC DNA]</scope>
    <source>
        <strain evidence="4">Baker2002</strain>
    </source>
</reference>
<name>A0A4P9Z8X3_9ASCO</name>
<dbReference type="Proteomes" id="UP000268321">
    <property type="component" value="Unassembled WGS sequence"/>
</dbReference>
<proteinExistence type="predicted"/>
<sequence length="73" mass="8038">MTSCASIFLAIISCFLALAQTYNRFLEGARVYMVPGLEQNMLLVGVPQKNDSKSETEMWTETERHSVPAALGA</sequence>
<evidence type="ECO:0000256" key="1">
    <source>
        <dbReference type="SAM" id="MobiDB-lite"/>
    </source>
</evidence>
<feature type="chain" id="PRO_5020983248" evidence="2">
    <location>
        <begin position="20"/>
        <end position="73"/>
    </location>
</feature>
<feature type="compositionally biased region" description="Basic and acidic residues" evidence="1">
    <location>
        <begin position="50"/>
        <end position="66"/>
    </location>
</feature>
<keyword evidence="4" id="KW-1185">Reference proteome</keyword>
<accession>A0A4P9Z8X3</accession>
<feature type="signal peptide" evidence="2">
    <location>
        <begin position="1"/>
        <end position="19"/>
    </location>
</feature>
<protein>
    <submittedName>
        <fullName evidence="3">Uncharacterized protein</fullName>
    </submittedName>
</protein>